<gene>
    <name evidence="1" type="ORF">ABZ071_33735</name>
</gene>
<accession>A0ABV2VVD1</accession>
<reference evidence="1 2" key="1">
    <citation type="submission" date="2024-06" db="EMBL/GenBank/DDBJ databases">
        <title>The Natural Products Discovery Center: Release of the First 8490 Sequenced Strains for Exploring Actinobacteria Biosynthetic Diversity.</title>
        <authorList>
            <person name="Kalkreuter E."/>
            <person name="Kautsar S.A."/>
            <person name="Yang D."/>
            <person name="Bader C.D."/>
            <person name="Teijaro C.N."/>
            <person name="Fluegel L."/>
            <person name="Davis C.M."/>
            <person name="Simpson J.R."/>
            <person name="Lauterbach L."/>
            <person name="Steele A.D."/>
            <person name="Gui C."/>
            <person name="Meng S."/>
            <person name="Li G."/>
            <person name="Viehrig K."/>
            <person name="Ye F."/>
            <person name="Su P."/>
            <person name="Kiefer A.F."/>
            <person name="Nichols A."/>
            <person name="Cepeda A.J."/>
            <person name="Yan W."/>
            <person name="Fan B."/>
            <person name="Jiang Y."/>
            <person name="Adhikari A."/>
            <person name="Zheng C.-J."/>
            <person name="Schuster L."/>
            <person name="Cowan T.M."/>
            <person name="Smanski M.J."/>
            <person name="Chevrette M.G."/>
            <person name="De Carvalho L.P.S."/>
            <person name="Shen B."/>
        </authorList>
    </citation>
    <scope>NUCLEOTIDE SEQUENCE [LARGE SCALE GENOMIC DNA]</scope>
    <source>
        <strain evidence="1 2">NPDC006286</strain>
    </source>
</reference>
<dbReference type="Proteomes" id="UP001550348">
    <property type="component" value="Unassembled WGS sequence"/>
</dbReference>
<dbReference type="RefSeq" id="WP_355668235.1">
    <property type="nucleotide sequence ID" value="NZ_JBEXRX010000226.1"/>
</dbReference>
<evidence type="ECO:0000313" key="2">
    <source>
        <dbReference type="Proteomes" id="UP001550348"/>
    </source>
</evidence>
<protein>
    <submittedName>
        <fullName evidence="1">Uncharacterized protein</fullName>
    </submittedName>
</protein>
<keyword evidence="2" id="KW-1185">Reference proteome</keyword>
<evidence type="ECO:0000313" key="1">
    <source>
        <dbReference type="EMBL" id="MEU0156745.1"/>
    </source>
</evidence>
<name>A0ABV2VVD1_9ACTN</name>
<organism evidence="1 2">
    <name type="scientific">Micromonospora fulviviridis</name>
    <dbReference type="NCBI Taxonomy" id="47860"/>
    <lineage>
        <taxon>Bacteria</taxon>
        <taxon>Bacillati</taxon>
        <taxon>Actinomycetota</taxon>
        <taxon>Actinomycetes</taxon>
        <taxon>Micromonosporales</taxon>
        <taxon>Micromonosporaceae</taxon>
        <taxon>Micromonospora</taxon>
    </lineage>
</organism>
<sequence>MSTATTPATRGRVLDLVLVGTGEDIAALTAITRHAGVLVFRSAPTAAGPNDDRQRVFLRLHLHHR</sequence>
<comment type="caution">
    <text evidence="1">The sequence shown here is derived from an EMBL/GenBank/DDBJ whole genome shotgun (WGS) entry which is preliminary data.</text>
</comment>
<proteinExistence type="predicted"/>
<dbReference type="EMBL" id="JBEXRX010000226">
    <property type="protein sequence ID" value="MEU0156745.1"/>
    <property type="molecule type" value="Genomic_DNA"/>
</dbReference>